<dbReference type="InterPro" id="IPR036390">
    <property type="entry name" value="WH_DNA-bd_sf"/>
</dbReference>
<accession>A0A523BGV3</accession>
<feature type="coiled-coil region" evidence="1">
    <location>
        <begin position="145"/>
        <end position="182"/>
    </location>
</feature>
<dbReference type="PANTHER" id="PTHR43252">
    <property type="entry name" value="TRANSCRIPTIONAL REGULATOR YQJI"/>
    <property type="match status" value="1"/>
</dbReference>
<feature type="domain" description="Transcription regulator PadR N-terminal" evidence="2">
    <location>
        <begin position="22"/>
        <end position="94"/>
    </location>
</feature>
<sequence length="190" mass="22354">MFSDPVTRSLEWSRKGYMGMALLLMINERSMTGYEIMQVMRDITQGSWKPTPGGVYPVLKKLEKEGLVKGEWLSYKGRKKKVYEITESGKRVLERVILKQSEIAFGINRLFENFLRDVFGFEHPLVTPPSVLKILLPDYEEFDELEDLEERKEMIQEIMRCLQKLLEETEAKINELKNSRTESRYSRSTF</sequence>
<proteinExistence type="predicted"/>
<name>A0A523BGV3_9CREN</name>
<comment type="caution">
    <text evidence="3">The sequence shown here is derived from an EMBL/GenBank/DDBJ whole genome shotgun (WGS) entry which is preliminary data.</text>
</comment>
<evidence type="ECO:0000313" key="3">
    <source>
        <dbReference type="EMBL" id="TDA40155.1"/>
    </source>
</evidence>
<reference evidence="3 4" key="1">
    <citation type="journal article" date="2019" name="Nat. Microbiol.">
        <title>Expanding anaerobic alkane metabolism in the domain of Archaea.</title>
        <authorList>
            <person name="Wang Y."/>
            <person name="Wegener G."/>
            <person name="Hou J."/>
            <person name="Wang F."/>
            <person name="Xiao X."/>
        </authorList>
    </citation>
    <scope>NUCLEOTIDE SEQUENCE [LARGE SCALE GENOMIC DNA]</scope>
    <source>
        <strain evidence="3">WYZ-LMO10</strain>
    </source>
</reference>
<dbReference type="InterPro" id="IPR005149">
    <property type="entry name" value="Tscrpt_reg_PadR_N"/>
</dbReference>
<dbReference type="Proteomes" id="UP000315399">
    <property type="component" value="Unassembled WGS sequence"/>
</dbReference>
<dbReference type="PANTHER" id="PTHR43252:SF2">
    <property type="entry name" value="TRANSCRIPTION REGULATOR, PADR-LIKE FAMILY"/>
    <property type="match status" value="1"/>
</dbReference>
<organism evidence="3 4">
    <name type="scientific">Thermoproteota archaeon</name>
    <dbReference type="NCBI Taxonomy" id="2056631"/>
    <lineage>
        <taxon>Archaea</taxon>
        <taxon>Thermoproteota</taxon>
    </lineage>
</organism>
<evidence type="ECO:0000313" key="4">
    <source>
        <dbReference type="Proteomes" id="UP000315399"/>
    </source>
</evidence>
<gene>
    <name evidence="3" type="ORF">DSO08_00510</name>
</gene>
<dbReference type="AlphaFoldDB" id="A0A523BGV3"/>
<dbReference type="EMBL" id="QNVH01000002">
    <property type="protein sequence ID" value="TDA40155.1"/>
    <property type="molecule type" value="Genomic_DNA"/>
</dbReference>
<dbReference type="SUPFAM" id="SSF46785">
    <property type="entry name" value="Winged helix' DNA-binding domain"/>
    <property type="match status" value="1"/>
</dbReference>
<protein>
    <recommendedName>
        <fullName evidence="2">Transcription regulator PadR N-terminal domain-containing protein</fullName>
    </recommendedName>
</protein>
<keyword evidence="1" id="KW-0175">Coiled coil</keyword>
<dbReference type="InterPro" id="IPR036388">
    <property type="entry name" value="WH-like_DNA-bd_sf"/>
</dbReference>
<dbReference type="Gene3D" id="1.10.10.10">
    <property type="entry name" value="Winged helix-like DNA-binding domain superfamily/Winged helix DNA-binding domain"/>
    <property type="match status" value="1"/>
</dbReference>
<evidence type="ECO:0000256" key="1">
    <source>
        <dbReference type="SAM" id="Coils"/>
    </source>
</evidence>
<dbReference type="Pfam" id="PF03551">
    <property type="entry name" value="PadR"/>
    <property type="match status" value="1"/>
</dbReference>
<evidence type="ECO:0000259" key="2">
    <source>
        <dbReference type="Pfam" id="PF03551"/>
    </source>
</evidence>